<keyword evidence="5" id="KW-0805">Transcription regulation</keyword>
<evidence type="ECO:0000256" key="4">
    <source>
        <dbReference type="ARBA" id="ARBA00022833"/>
    </source>
</evidence>
<keyword evidence="6" id="KW-0238">DNA-binding</keyword>
<feature type="domain" description="ZF-HD dimerization-type" evidence="11">
    <location>
        <begin position="72"/>
        <end position="121"/>
    </location>
</feature>
<dbReference type="GO" id="GO:0003700">
    <property type="term" value="F:DNA-binding transcription factor activity"/>
    <property type="evidence" value="ECO:0007669"/>
    <property type="project" value="TreeGrafter"/>
</dbReference>
<protein>
    <recommendedName>
        <fullName evidence="11">ZF-HD dimerization-type domain-containing protein</fullName>
    </recommendedName>
</protein>
<dbReference type="EMBL" id="CM035407">
    <property type="protein sequence ID" value="KAH7444168.1"/>
    <property type="molecule type" value="Genomic_DNA"/>
</dbReference>
<evidence type="ECO:0000256" key="10">
    <source>
        <dbReference type="SAM" id="MobiDB-lite"/>
    </source>
</evidence>
<evidence type="ECO:0000256" key="2">
    <source>
        <dbReference type="ARBA" id="ARBA00022723"/>
    </source>
</evidence>
<keyword evidence="13" id="KW-1185">Reference proteome</keyword>
<dbReference type="Gene3D" id="1.10.10.60">
    <property type="entry name" value="Homeodomain-like"/>
    <property type="match status" value="1"/>
</dbReference>
<dbReference type="GO" id="GO:0005634">
    <property type="term" value="C:nucleus"/>
    <property type="evidence" value="ECO:0007669"/>
    <property type="project" value="UniProtKB-SubCell"/>
</dbReference>
<evidence type="ECO:0000313" key="13">
    <source>
        <dbReference type="Proteomes" id="UP000825935"/>
    </source>
</evidence>
<dbReference type="PANTHER" id="PTHR31948">
    <property type="entry name" value="ZINC-FINGER HOMEODOMAIN PROTEIN 2"/>
    <property type="match status" value="1"/>
</dbReference>
<dbReference type="AlphaFoldDB" id="A0A8T2VAR3"/>
<dbReference type="SUPFAM" id="SSF46689">
    <property type="entry name" value="Homeodomain-like"/>
    <property type="match status" value="1"/>
</dbReference>
<keyword evidence="7" id="KW-0371">Homeobox</keyword>
<keyword evidence="4" id="KW-0862">Zinc</keyword>
<evidence type="ECO:0000256" key="8">
    <source>
        <dbReference type="ARBA" id="ARBA00023163"/>
    </source>
</evidence>
<dbReference type="InterPro" id="IPR009057">
    <property type="entry name" value="Homeodomain-like_sf"/>
</dbReference>
<dbReference type="GO" id="GO:0008270">
    <property type="term" value="F:zinc ion binding"/>
    <property type="evidence" value="ECO:0007669"/>
    <property type="project" value="UniProtKB-KW"/>
</dbReference>
<feature type="region of interest" description="Disordered" evidence="10">
    <location>
        <begin position="179"/>
        <end position="202"/>
    </location>
</feature>
<dbReference type="Proteomes" id="UP000825935">
    <property type="component" value="Chromosome 2"/>
</dbReference>
<dbReference type="GO" id="GO:0000976">
    <property type="term" value="F:transcription cis-regulatory region binding"/>
    <property type="evidence" value="ECO:0007669"/>
    <property type="project" value="TreeGrafter"/>
</dbReference>
<keyword evidence="3" id="KW-0863">Zinc-finger</keyword>
<name>A0A8T2VAR3_CERRI</name>
<dbReference type="PROSITE" id="PS51523">
    <property type="entry name" value="ZF_HD_DIMER"/>
    <property type="match status" value="1"/>
</dbReference>
<accession>A0A8T2VAR3</accession>
<dbReference type="GO" id="GO:0050793">
    <property type="term" value="P:regulation of developmental process"/>
    <property type="evidence" value="ECO:0007669"/>
    <property type="project" value="TreeGrafter"/>
</dbReference>
<dbReference type="Pfam" id="PF04770">
    <property type="entry name" value="ZF-HD_dimer"/>
    <property type="match status" value="1"/>
</dbReference>
<comment type="subcellular location">
    <subcellularLocation>
        <location evidence="1">Nucleus</location>
    </subcellularLocation>
</comment>
<evidence type="ECO:0000256" key="5">
    <source>
        <dbReference type="ARBA" id="ARBA00023015"/>
    </source>
</evidence>
<dbReference type="OMA" id="GWRISKH"/>
<evidence type="ECO:0000256" key="6">
    <source>
        <dbReference type="ARBA" id="ARBA00023125"/>
    </source>
</evidence>
<organism evidence="12 13">
    <name type="scientific">Ceratopteris richardii</name>
    <name type="common">Triangle waterfern</name>
    <dbReference type="NCBI Taxonomy" id="49495"/>
    <lineage>
        <taxon>Eukaryota</taxon>
        <taxon>Viridiplantae</taxon>
        <taxon>Streptophyta</taxon>
        <taxon>Embryophyta</taxon>
        <taxon>Tracheophyta</taxon>
        <taxon>Polypodiopsida</taxon>
        <taxon>Polypodiidae</taxon>
        <taxon>Polypodiales</taxon>
        <taxon>Pteridineae</taxon>
        <taxon>Pteridaceae</taxon>
        <taxon>Parkerioideae</taxon>
        <taxon>Ceratopteris</taxon>
    </lineage>
</organism>
<evidence type="ECO:0000256" key="9">
    <source>
        <dbReference type="ARBA" id="ARBA00023242"/>
    </source>
</evidence>
<dbReference type="InterPro" id="IPR006456">
    <property type="entry name" value="ZF_HD_homeobox_Cys/His_dimer"/>
</dbReference>
<keyword evidence="9" id="KW-0539">Nucleus</keyword>
<dbReference type="PANTHER" id="PTHR31948:SF140">
    <property type="entry name" value="ZINC-FINGER HOMEODOMAIN PROTEIN 2"/>
    <property type="match status" value="1"/>
</dbReference>
<reference evidence="12" key="1">
    <citation type="submission" date="2021-08" db="EMBL/GenBank/DDBJ databases">
        <title>WGS assembly of Ceratopteris richardii.</title>
        <authorList>
            <person name="Marchant D.B."/>
            <person name="Chen G."/>
            <person name="Jenkins J."/>
            <person name="Shu S."/>
            <person name="Leebens-Mack J."/>
            <person name="Grimwood J."/>
            <person name="Schmutz J."/>
            <person name="Soltis P."/>
            <person name="Soltis D."/>
            <person name="Chen Z.-H."/>
        </authorList>
    </citation>
    <scope>NUCLEOTIDE SEQUENCE</scope>
    <source>
        <strain evidence="12">Whitten #5841</strain>
        <tissue evidence="12">Leaf</tissue>
    </source>
</reference>
<feature type="region of interest" description="Disordered" evidence="10">
    <location>
        <begin position="15"/>
        <end position="56"/>
    </location>
</feature>
<evidence type="ECO:0000256" key="7">
    <source>
        <dbReference type="ARBA" id="ARBA00023155"/>
    </source>
</evidence>
<keyword evidence="2" id="KW-0479">Metal-binding</keyword>
<sequence length="261" mass="29092">MSYSLIDRDGFSRIPAGNYGSMPSSSAVGGSGVSSPAEESPETTHKRHRIQSVNSGNYLGDDSKSWKPVVRYWECQRNHAASMGGHAVDGCGEFLPAGKEGTLEALKCAACSCHRNFHRRELVSGCVCGAMPARSQPTTHTLRSMSPAVREPKGYYLPSVADISPPAHTVSPIAQYHEDEDEDYDEPPQNIRTGSSKKKRFRTKFTTEQKQRMMDFADQLGWRISKQYESAVQEFCESVNVKRNVFKVWMHNNKNLAGRKL</sequence>
<dbReference type="FunFam" id="1.10.10.60:FF:000257">
    <property type="entry name" value="Zinc-finger homeodomain protein 2"/>
    <property type="match status" value="1"/>
</dbReference>
<evidence type="ECO:0000256" key="1">
    <source>
        <dbReference type="ARBA" id="ARBA00004123"/>
    </source>
</evidence>
<comment type="caution">
    <text evidence="12">The sequence shown here is derived from an EMBL/GenBank/DDBJ whole genome shotgun (WGS) entry which is preliminary data.</text>
</comment>
<dbReference type="InterPro" id="IPR006455">
    <property type="entry name" value="Homeodomain_ZF_HD"/>
</dbReference>
<evidence type="ECO:0000313" key="12">
    <source>
        <dbReference type="EMBL" id="KAH7444168.1"/>
    </source>
</evidence>
<dbReference type="OrthoDB" id="636896at2759"/>
<proteinExistence type="predicted"/>
<evidence type="ECO:0000259" key="11">
    <source>
        <dbReference type="PROSITE" id="PS51523"/>
    </source>
</evidence>
<feature type="compositionally biased region" description="Low complexity" evidence="10">
    <location>
        <begin position="23"/>
        <end position="38"/>
    </location>
</feature>
<evidence type="ECO:0000256" key="3">
    <source>
        <dbReference type="ARBA" id="ARBA00022771"/>
    </source>
</evidence>
<dbReference type="NCBIfam" id="TIGR01566">
    <property type="entry name" value="ZF_HD_prot_N"/>
    <property type="match status" value="1"/>
</dbReference>
<dbReference type="NCBIfam" id="TIGR01565">
    <property type="entry name" value="homeo_ZF_HD"/>
    <property type="match status" value="1"/>
</dbReference>
<gene>
    <name evidence="12" type="ORF">KP509_02G068100</name>
</gene>
<keyword evidence="8" id="KW-0804">Transcription</keyword>